<accession>A0AAN9HNF3</accession>
<name>A0AAN9HNF3_CROPI</name>
<proteinExistence type="predicted"/>
<reference evidence="1 2" key="1">
    <citation type="submission" date="2024-01" db="EMBL/GenBank/DDBJ databases">
        <title>The genomes of 5 underutilized Papilionoideae crops provide insights into root nodulation and disease resistanc.</title>
        <authorList>
            <person name="Yuan L."/>
        </authorList>
    </citation>
    <scope>NUCLEOTIDE SEQUENCE [LARGE SCALE GENOMIC DNA]</scope>
    <source>
        <strain evidence="1">ZHUSHIDOU_FW_LH</strain>
        <tissue evidence="1">Leaf</tissue>
    </source>
</reference>
<evidence type="ECO:0000313" key="2">
    <source>
        <dbReference type="Proteomes" id="UP001372338"/>
    </source>
</evidence>
<protein>
    <submittedName>
        <fullName evidence="1">Uncharacterized protein</fullName>
    </submittedName>
</protein>
<keyword evidence="2" id="KW-1185">Reference proteome</keyword>
<comment type="caution">
    <text evidence="1">The sequence shown here is derived from an EMBL/GenBank/DDBJ whole genome shotgun (WGS) entry which is preliminary data.</text>
</comment>
<dbReference type="AlphaFoldDB" id="A0AAN9HNF3"/>
<gene>
    <name evidence="1" type="ORF">RIF29_38062</name>
</gene>
<organism evidence="1 2">
    <name type="scientific">Crotalaria pallida</name>
    <name type="common">Smooth rattlebox</name>
    <name type="synonym">Crotalaria striata</name>
    <dbReference type="NCBI Taxonomy" id="3830"/>
    <lineage>
        <taxon>Eukaryota</taxon>
        <taxon>Viridiplantae</taxon>
        <taxon>Streptophyta</taxon>
        <taxon>Embryophyta</taxon>
        <taxon>Tracheophyta</taxon>
        <taxon>Spermatophyta</taxon>
        <taxon>Magnoliopsida</taxon>
        <taxon>eudicotyledons</taxon>
        <taxon>Gunneridae</taxon>
        <taxon>Pentapetalae</taxon>
        <taxon>rosids</taxon>
        <taxon>fabids</taxon>
        <taxon>Fabales</taxon>
        <taxon>Fabaceae</taxon>
        <taxon>Papilionoideae</taxon>
        <taxon>50 kb inversion clade</taxon>
        <taxon>genistoids sensu lato</taxon>
        <taxon>core genistoids</taxon>
        <taxon>Crotalarieae</taxon>
        <taxon>Crotalaria</taxon>
    </lineage>
</organism>
<sequence length="191" mass="22537">MNDGEVDEDEIYWRRRKEDKELEWSHNSTHLISQLAQCFTNAMVGSRSWIGGLFNRANTKRSSEKFIDYPLTPVEEERLQRLQEQLQVPYDETCPDHQVLLFFNVLRKLRKLIQKYTDILQEPVSIFLNQETAQRGPKAQSFHGNKLIHDVLNKGSINGAFDLTLFRDENRSMWFENCRKKIRQCFAEIAA</sequence>
<dbReference type="Proteomes" id="UP001372338">
    <property type="component" value="Unassembled WGS sequence"/>
</dbReference>
<dbReference type="EMBL" id="JAYWIO010000008">
    <property type="protein sequence ID" value="KAK7243269.1"/>
    <property type="molecule type" value="Genomic_DNA"/>
</dbReference>
<evidence type="ECO:0000313" key="1">
    <source>
        <dbReference type="EMBL" id="KAK7243269.1"/>
    </source>
</evidence>